<protein>
    <submittedName>
        <fullName evidence="1">Uncharacterized protein</fullName>
    </submittedName>
</protein>
<accession>A0ABS2R9Y0</accession>
<dbReference type="EMBL" id="JAFBFH010000021">
    <property type="protein sequence ID" value="MBM7715999.1"/>
    <property type="molecule type" value="Genomic_DNA"/>
</dbReference>
<sequence length="78" mass="9229">MGRKSIRTVETFLICSVCDNVYPMFRHKGKQKKDGHIKHLWCYRCKETTAHVEDKRLFNRSSSVVECVGTYPERRSSY</sequence>
<evidence type="ECO:0000313" key="1">
    <source>
        <dbReference type="EMBL" id="MBM7715999.1"/>
    </source>
</evidence>
<keyword evidence="2" id="KW-1185">Reference proteome</keyword>
<dbReference type="Proteomes" id="UP000823485">
    <property type="component" value="Unassembled WGS sequence"/>
</dbReference>
<reference evidence="1 2" key="1">
    <citation type="submission" date="2021-01" db="EMBL/GenBank/DDBJ databases">
        <title>Genomic Encyclopedia of Type Strains, Phase IV (KMG-IV): sequencing the most valuable type-strain genomes for metagenomic binning, comparative biology and taxonomic classification.</title>
        <authorList>
            <person name="Goeker M."/>
        </authorList>
    </citation>
    <scope>NUCLEOTIDE SEQUENCE [LARGE SCALE GENOMIC DNA]</scope>
    <source>
        <strain evidence="1 2">DSM 105453</strain>
    </source>
</reference>
<gene>
    <name evidence="1" type="ORF">JOC94_003010</name>
</gene>
<comment type="caution">
    <text evidence="1">The sequence shown here is derived from an EMBL/GenBank/DDBJ whole genome shotgun (WGS) entry which is preliminary data.</text>
</comment>
<evidence type="ECO:0000313" key="2">
    <source>
        <dbReference type="Proteomes" id="UP000823485"/>
    </source>
</evidence>
<proteinExistence type="predicted"/>
<organism evidence="1 2">
    <name type="scientific">Siminovitchia thermophila</name>
    <dbReference type="NCBI Taxonomy" id="1245522"/>
    <lineage>
        <taxon>Bacteria</taxon>
        <taxon>Bacillati</taxon>
        <taxon>Bacillota</taxon>
        <taxon>Bacilli</taxon>
        <taxon>Bacillales</taxon>
        <taxon>Bacillaceae</taxon>
        <taxon>Siminovitchia</taxon>
    </lineage>
</organism>
<name>A0ABS2R9Y0_9BACI</name>